<dbReference type="EMBL" id="CM055102">
    <property type="protein sequence ID" value="KAJ7538214.1"/>
    <property type="molecule type" value="Genomic_DNA"/>
</dbReference>
<gene>
    <name evidence="1" type="ORF">O6H91_11G038600</name>
</gene>
<evidence type="ECO:0000313" key="1">
    <source>
        <dbReference type="EMBL" id="KAJ7538214.1"/>
    </source>
</evidence>
<keyword evidence="2" id="KW-1185">Reference proteome</keyword>
<comment type="caution">
    <text evidence="1">The sequence shown here is derived from an EMBL/GenBank/DDBJ whole genome shotgun (WGS) entry which is preliminary data.</text>
</comment>
<proteinExistence type="predicted"/>
<reference evidence="2" key="1">
    <citation type="journal article" date="2024" name="Proc. Natl. Acad. Sci. U.S.A.">
        <title>Extraordinary preservation of gene collinearity over three hundred million years revealed in homosporous lycophytes.</title>
        <authorList>
            <person name="Li C."/>
            <person name="Wickell D."/>
            <person name="Kuo L.Y."/>
            <person name="Chen X."/>
            <person name="Nie B."/>
            <person name="Liao X."/>
            <person name="Peng D."/>
            <person name="Ji J."/>
            <person name="Jenkins J."/>
            <person name="Williams M."/>
            <person name="Shu S."/>
            <person name="Plott C."/>
            <person name="Barry K."/>
            <person name="Rajasekar S."/>
            <person name="Grimwood J."/>
            <person name="Han X."/>
            <person name="Sun S."/>
            <person name="Hou Z."/>
            <person name="He W."/>
            <person name="Dai G."/>
            <person name="Sun C."/>
            <person name="Schmutz J."/>
            <person name="Leebens-Mack J.H."/>
            <person name="Li F.W."/>
            <person name="Wang L."/>
        </authorList>
    </citation>
    <scope>NUCLEOTIDE SEQUENCE [LARGE SCALE GENOMIC DNA]</scope>
    <source>
        <strain evidence="2">cv. PW_Plant_1</strain>
    </source>
</reference>
<name>A0ACC2C819_DIPCM</name>
<protein>
    <submittedName>
        <fullName evidence="1">Uncharacterized protein</fullName>
    </submittedName>
</protein>
<accession>A0ACC2C819</accession>
<evidence type="ECO:0000313" key="2">
    <source>
        <dbReference type="Proteomes" id="UP001162992"/>
    </source>
</evidence>
<sequence>MESEAQIPFISESRAAGNLALEGLAPSLGDMGRSRMFSLPRQNSVYSLTLDEFQNTIVDSGKSFGSMNMDEFLKNIWTVEESQAMAAAMGGNEGAITGLITQPSLPRQASLTLPRTLSRKTVDEVWRGIQQAPAGYGNSANNPADEQDKQLTFGEMTLEDFLIKAGVFREEIESGNQSFVPYGGGLGNKPSIRGGMGTAFAKQEGGGFDSEIANAGSTPTFSLSPVSALASQSALDGIQPNGFELNSNSRGTEWMNGSYKNASTVNQQKLLQNHVEATAYLKGTNKMGENAMGNAEMSMGGGMGALGGTIEGGLVGGFGGRNLGINLGTGLGGGMRVAGGLGLGTGSPPSPLSDGIGPGNVNDFSFSLAGNYGLDVGLRGRKRRAEGPVEKLIERRQKRMIKNRESAARSRARKQAYTVELEAEVTQLKEENMRLRRQQGQNSKSCWVEMLNKIAPLARQLTSKKRVLRRTRTGPW</sequence>
<dbReference type="Proteomes" id="UP001162992">
    <property type="component" value="Chromosome 11"/>
</dbReference>
<organism evidence="1 2">
    <name type="scientific">Diphasiastrum complanatum</name>
    <name type="common">Issler's clubmoss</name>
    <name type="synonym">Lycopodium complanatum</name>
    <dbReference type="NCBI Taxonomy" id="34168"/>
    <lineage>
        <taxon>Eukaryota</taxon>
        <taxon>Viridiplantae</taxon>
        <taxon>Streptophyta</taxon>
        <taxon>Embryophyta</taxon>
        <taxon>Tracheophyta</taxon>
        <taxon>Lycopodiopsida</taxon>
        <taxon>Lycopodiales</taxon>
        <taxon>Lycopodiaceae</taxon>
        <taxon>Lycopodioideae</taxon>
        <taxon>Diphasiastrum</taxon>
    </lineage>
</organism>